<dbReference type="EMBL" id="DS999411">
    <property type="protein sequence ID" value="EED34313.1"/>
    <property type="molecule type" value="Genomic_DNA"/>
</dbReference>
<proteinExistence type="predicted"/>
<dbReference type="Gene3D" id="2.10.260.10">
    <property type="match status" value="1"/>
</dbReference>
<name>B8KV19_9GAMM</name>
<accession>B8KV19</accession>
<dbReference type="Proteomes" id="UP000004699">
    <property type="component" value="Unassembled WGS sequence"/>
</dbReference>
<evidence type="ECO:0000313" key="2">
    <source>
        <dbReference type="EMBL" id="EED34313.1"/>
    </source>
</evidence>
<dbReference type="SUPFAM" id="SSF89447">
    <property type="entry name" value="AbrB/MazE/MraZ-like"/>
    <property type="match status" value="1"/>
</dbReference>
<feature type="domain" description="SpoVT-AbrB" evidence="1">
    <location>
        <begin position="4"/>
        <end position="47"/>
    </location>
</feature>
<dbReference type="HOGENOM" id="CLU_150554_3_0_6"/>
<gene>
    <name evidence="2" type="ORF">NOR51B_250</name>
</gene>
<evidence type="ECO:0000313" key="3">
    <source>
        <dbReference type="Proteomes" id="UP000004699"/>
    </source>
</evidence>
<dbReference type="InterPro" id="IPR007159">
    <property type="entry name" value="SpoVT-AbrB_dom"/>
</dbReference>
<dbReference type="STRING" id="565045.NOR51B_250"/>
<keyword evidence="3" id="KW-1185">Reference proteome</keyword>
<reference evidence="3" key="1">
    <citation type="journal article" date="2013" name="BMC Microbiol.">
        <title>Taxonomy and evolution of bacteriochlorophyll a-containing members of the OM60/NOR5 clade of marine gammaproteobacteria: description of Luminiphilus syltensis gen. nov., sp. nov., reclassification of Haliea rubra as Pseudohaliea rubra gen. nov., comb. nov., and emendation of Chromatocurvus halotolerans.</title>
        <authorList>
            <person name="Spring S."/>
            <person name="Riedel T."/>
            <person name="Sproer C."/>
            <person name="Yan S."/>
            <person name="Harder J."/>
            <person name="Fuchs B.M."/>
        </authorList>
    </citation>
    <scope>NUCLEOTIDE SEQUENCE [LARGE SCALE GENOMIC DNA]</scope>
    <source>
        <strain evidence="3">NOR51-B</strain>
    </source>
</reference>
<dbReference type="eggNOG" id="COG2336">
    <property type="taxonomic scope" value="Bacteria"/>
</dbReference>
<evidence type="ECO:0000259" key="1">
    <source>
        <dbReference type="SMART" id="SM00966"/>
    </source>
</evidence>
<sequence>MNLITIGNSKGVRLPAAVIQQCGLVGEIELRVEGDAVILTAAKHPRAGWAAAFDAMASNEDDQLLIPDALEHQCDDEEWSG</sequence>
<protein>
    <recommendedName>
        <fullName evidence="1">SpoVT-AbrB domain-containing protein</fullName>
    </recommendedName>
</protein>
<dbReference type="AlphaFoldDB" id="B8KV19"/>
<dbReference type="InterPro" id="IPR037914">
    <property type="entry name" value="SpoVT-AbrB_sf"/>
</dbReference>
<dbReference type="SMART" id="SM00966">
    <property type="entry name" value="SpoVT_AbrB"/>
    <property type="match status" value="1"/>
</dbReference>
<organism evidence="2 3">
    <name type="scientific">Luminiphilus syltensis NOR5-1B</name>
    <dbReference type="NCBI Taxonomy" id="565045"/>
    <lineage>
        <taxon>Bacteria</taxon>
        <taxon>Pseudomonadati</taxon>
        <taxon>Pseudomonadota</taxon>
        <taxon>Gammaproteobacteria</taxon>
        <taxon>Cellvibrionales</taxon>
        <taxon>Halieaceae</taxon>
        <taxon>Luminiphilus</taxon>
    </lineage>
</organism>
<dbReference type="GO" id="GO:0003677">
    <property type="term" value="F:DNA binding"/>
    <property type="evidence" value="ECO:0007669"/>
    <property type="project" value="InterPro"/>
</dbReference>